<dbReference type="EMBL" id="CYGY02000113">
    <property type="protein sequence ID" value="SIT51268.1"/>
    <property type="molecule type" value="Genomic_DNA"/>
</dbReference>
<dbReference type="GO" id="GO:0016491">
    <property type="term" value="F:oxidoreductase activity"/>
    <property type="evidence" value="ECO:0007669"/>
    <property type="project" value="UniProtKB-KW"/>
</dbReference>
<evidence type="ECO:0000313" key="1">
    <source>
        <dbReference type="EMBL" id="SIT51268.1"/>
    </source>
</evidence>
<keyword evidence="2" id="KW-1185">Reference proteome</keyword>
<keyword evidence="1" id="KW-0560">Oxidoreductase</keyword>
<dbReference type="Proteomes" id="UP000195569">
    <property type="component" value="Unassembled WGS sequence"/>
</dbReference>
<proteinExistence type="predicted"/>
<sequence length="59" mass="6528">MTQKSTKSFLGAGKIGCGAEQEFFPEGHVKSNFANRLRSVAVRAAPQWEVNRLVWTPGH</sequence>
<evidence type="ECO:0000313" key="2">
    <source>
        <dbReference type="Proteomes" id="UP000195569"/>
    </source>
</evidence>
<name>A0A1N7SUX2_9BURK</name>
<dbReference type="AlphaFoldDB" id="A0A1N7SUX2"/>
<protein>
    <submittedName>
        <fullName evidence="1">NADH dehydrogenase/NAD(P)H nitroreductase PMI06_04062</fullName>
        <ecNumber evidence="1">1.-.-.-</ecNumber>
    </submittedName>
</protein>
<comment type="caution">
    <text evidence="1">The sequence shown here is derived from an EMBL/GenBank/DDBJ whole genome shotgun (WGS) entry which is preliminary data.</text>
</comment>
<gene>
    <name evidence="1" type="ORF">BN2476_1130009</name>
</gene>
<organism evidence="1 2">
    <name type="scientific">Paraburkholderia piptadeniae</name>
    <dbReference type="NCBI Taxonomy" id="1701573"/>
    <lineage>
        <taxon>Bacteria</taxon>
        <taxon>Pseudomonadati</taxon>
        <taxon>Pseudomonadota</taxon>
        <taxon>Betaproteobacteria</taxon>
        <taxon>Burkholderiales</taxon>
        <taxon>Burkholderiaceae</taxon>
        <taxon>Paraburkholderia</taxon>
    </lineage>
</organism>
<dbReference type="EC" id="1.-.-.-" evidence="1"/>
<reference evidence="1" key="1">
    <citation type="submission" date="2016-12" db="EMBL/GenBank/DDBJ databases">
        <authorList>
            <person name="Moulin L."/>
        </authorList>
    </citation>
    <scope>NUCLEOTIDE SEQUENCE [LARGE SCALE GENOMIC DNA]</scope>
    <source>
        <strain evidence="1">STM 7183</strain>
    </source>
</reference>
<accession>A0A1N7SUX2</accession>